<feature type="compositionally biased region" description="Basic and acidic residues" evidence="1">
    <location>
        <begin position="1190"/>
        <end position="1200"/>
    </location>
</feature>
<keyword evidence="3" id="KW-1185">Reference proteome</keyword>
<feature type="compositionally biased region" description="Polar residues" evidence="1">
    <location>
        <begin position="1171"/>
        <end position="1184"/>
    </location>
</feature>
<evidence type="ECO:0000313" key="2">
    <source>
        <dbReference type="EMBL" id="KAJ8871566.1"/>
    </source>
</evidence>
<protein>
    <submittedName>
        <fullName evidence="2">Uncharacterized protein</fullName>
    </submittedName>
</protein>
<sequence length="1747" mass="193534">MREVKWVWGTIGMGGRGKRENPDKTRRSAASSGTIPRYEKSWSGPTGNRARKGLMRPAHLNKLIDDDPDQLREKMYRLRRYRPQLSAFLDNIDERMFGAAKLCILRRRQQNKIRNSPFLVGFQVDMVSKTVLEPEYSTWITFHFLLPARTCVNNLRLPRLFSAWAFKRRNQRTLSESKLMTAGERGVVPSSSTEKGCKKKKSCQAIHHPPRRCDVQSLPHVKSVIRHYPTHSCVPLNLFHMLTHARGGEVILCEGRPAELLSAGPFYRSGWELYAPSTSKAVSELSMREVYNFGYLYTCILHTCSIYDVTSIDRYAQVCTSVTGRKYVWHASENSLTSNINSAIGWAISFKEPKQDGAALECKGGGNGRTPRKPHWQVASSSTIPTCKIPGVNPPGIQPGSPWWSQYKYISCKTTRAVFVIDLKKCMFTCIHELQQGGHSTAENPKIYEKSDKEGYGDLGNCEEAITSTGGCTHLPACEACKCVRPSVLAIACAPGSDNKHGGAAPIYLHVKPVNVCGPPCLLLLVPQEAITSTAGCTHLPACEACKCVRSSVLAIACAPGSSVAQICPIPVVRHVVSGHNLVGCHDAGKREVDPLFAAPGDVAEMRKTGLGLFNPEASMIHTLRSLHSLQSAQHQGCPVALLNSHTSNLTPYDLRLPGVAWDRNKTRKKVKVGENGASPECKGECNGRSPRKTRRPAASSSTIPSCGNLGVTRSAIEPGSPWWAARSLTAQPPRPQWGWMSTREKPPKTNLWNRRQEWNPERHKNGTPSSLLVVENQGTLRVVSFNVGLMSEPGSAFFFFESGLVKRWRWRGSPDGEECWSKAVTSQDLFPPPRVTLPSLAIRPPSLLSSLALFRRQPGCPHSYTAQHRRYITHHEQKTAKGTSTEINFSCFLLELAISYEETREVRGFILGQAKIQHICRLDRTVFDTSWRTLAQSSPSTVAADKQWAVDIGIFAHNTVESYTAGPSPTSDATSWCIYSSLRLSAEPRAQFLAKAIWLCAGAKSVEDDGERGVSGVNGREGGLEVTAVMPRIDSVSPLDILRRVIRLFRLGFAGSTAAPLLDSLPSELLQLLGRNTYQPIEPIRATNHTNRSNKTIILAGQPTNLTIDRHDLTTIQTHHTSWPTKTHTNRPDQLTIKINHKIDNQDQLDHTSRPYQLALPTHLKRNLKNQTSKLHPDNQTPKITPRNETSKRNLENKPHRSSRSNRRTNRQNRPIGKTNGQDQLIMPIRPTDEHDRPTRPLARLGRAFTRNTDLRKVTTGQLPVPVRGGGLHSKGEPPLPPVRRKLPLFWTNRGAWLSVAHKVARAGLAASGRTGEGVVEENLHPAAREAVKAAGLYGLRDVSCRRRNFSGLLSLSENGAQRRNARAGETGDSREYPPTSGIFRQNSNLRKFSMTRPGIEPGSPWWEARSLTASPPQDDLSEEIRVNGCECGETPECKGGGNGRSLRKSADLRLSSGMFPTCENPGATPPGSDGQQRGEAKGKEDGLVEFRDDRECLVSCRETHDGPATLVCEVDTRSLRPLDQRRARPPPLRSSKGEASGEACLGYFLPPIAVETCSGTAVSARRGVDRQLFTCAYYSRRMALNFAFARSAQRVLFANRDCAHDVPTVLSAFIKHRRYVVVYSTDSVIEFSPMVKMLVGMRELPFVQGDTMKEHTEICKDSSTGSQQVLPATPFAASMGTDSTVDELKINEDAENTGYLFPEAPNELVDRLRHLIDLQKRGDLTHMYEMSSIISKLEDRGYSAR</sequence>
<dbReference type="Proteomes" id="UP001159363">
    <property type="component" value="Chromosome 11"/>
</dbReference>
<feature type="region of interest" description="Disordered" evidence="1">
    <location>
        <begin position="14"/>
        <end position="54"/>
    </location>
</feature>
<feature type="region of interest" description="Disordered" evidence="1">
    <location>
        <begin position="670"/>
        <end position="711"/>
    </location>
</feature>
<feature type="compositionally biased region" description="Basic residues" evidence="1">
    <location>
        <begin position="1201"/>
        <end position="1212"/>
    </location>
</feature>
<feature type="region of interest" description="Disordered" evidence="1">
    <location>
        <begin position="1361"/>
        <end position="1386"/>
    </location>
</feature>
<feature type="region of interest" description="Disordered" evidence="1">
    <location>
        <begin position="1171"/>
        <end position="1241"/>
    </location>
</feature>
<name>A0ABQ9GHQ2_9NEOP</name>
<evidence type="ECO:0000313" key="3">
    <source>
        <dbReference type="Proteomes" id="UP001159363"/>
    </source>
</evidence>
<feature type="region of interest" description="Disordered" evidence="1">
    <location>
        <begin position="1262"/>
        <end position="1281"/>
    </location>
</feature>
<evidence type="ECO:0000256" key="1">
    <source>
        <dbReference type="SAM" id="MobiDB-lite"/>
    </source>
</evidence>
<reference evidence="2 3" key="1">
    <citation type="submission" date="2023-02" db="EMBL/GenBank/DDBJ databases">
        <title>LHISI_Scaffold_Assembly.</title>
        <authorList>
            <person name="Stuart O.P."/>
            <person name="Cleave R."/>
            <person name="Magrath M.J.L."/>
            <person name="Mikheyev A.S."/>
        </authorList>
    </citation>
    <scope>NUCLEOTIDE SEQUENCE [LARGE SCALE GENOMIC DNA]</scope>
    <source>
        <strain evidence="2">Daus_M_001</strain>
        <tissue evidence="2">Leg muscle</tissue>
    </source>
</reference>
<feature type="region of interest" description="Disordered" evidence="1">
    <location>
        <begin position="1460"/>
        <end position="1487"/>
    </location>
</feature>
<comment type="caution">
    <text evidence="2">The sequence shown here is derived from an EMBL/GenBank/DDBJ whole genome shotgun (WGS) entry which is preliminary data.</text>
</comment>
<accession>A0ABQ9GHQ2</accession>
<gene>
    <name evidence="2" type="ORF">PR048_027892</name>
</gene>
<proteinExistence type="predicted"/>
<feature type="compositionally biased region" description="Basic and acidic residues" evidence="1">
    <location>
        <begin position="17"/>
        <end position="26"/>
    </location>
</feature>
<organism evidence="2 3">
    <name type="scientific">Dryococelus australis</name>
    <dbReference type="NCBI Taxonomy" id="614101"/>
    <lineage>
        <taxon>Eukaryota</taxon>
        <taxon>Metazoa</taxon>
        <taxon>Ecdysozoa</taxon>
        <taxon>Arthropoda</taxon>
        <taxon>Hexapoda</taxon>
        <taxon>Insecta</taxon>
        <taxon>Pterygota</taxon>
        <taxon>Neoptera</taxon>
        <taxon>Polyneoptera</taxon>
        <taxon>Phasmatodea</taxon>
        <taxon>Verophasmatodea</taxon>
        <taxon>Anareolatae</taxon>
        <taxon>Phasmatidae</taxon>
        <taxon>Eurycanthinae</taxon>
        <taxon>Dryococelus</taxon>
    </lineage>
</organism>
<dbReference type="EMBL" id="JARBHB010000012">
    <property type="protein sequence ID" value="KAJ8871566.1"/>
    <property type="molecule type" value="Genomic_DNA"/>
</dbReference>
<feature type="compositionally biased region" description="Basic and acidic residues" evidence="1">
    <location>
        <begin position="1478"/>
        <end position="1487"/>
    </location>
</feature>